<evidence type="ECO:0000256" key="10">
    <source>
        <dbReference type="RuleBase" id="RU361238"/>
    </source>
</evidence>
<sequence length="780" mass="83752">MKTQKCLRLAAVLSAFALAVHHVSGTIVRRVPSAPASAFDDVKSCHDLPSVLQQLLAAGLVPDGTPLQTSDLYSVHYPGGSNPNAEDLYATIPSTAYMPTDDRSGAISSSDGWNRDSIIADDGYGEQAHSPHSREGGLPAFCRVGGMVHTSSAGSKAQFEAWLPLPDVPDPNDVRPPRGSGVDTSERHDDLLQKLADVTAEASYKCASTSGWNKRLVFIVGGGLRGAAAYPEMKQTMSRYKVAVAGTNLGHFSASNGTKWIPGNPEGWTDNGHRAVHLSTQIAQLAVSAFYDAKIAPKGDKASVENRHDASEPVFYTYFKGCSTGGRAAMAEVQRYPTDFHGVMAGCPAIDFNHLKAYQAHVNSYLADNTSESYIPPTANPLIHTAVLKSCDAMDGVVDEVVSLPRQCKPDFAKLIGCKSLGLTPLKADKLEKAPTTISRSRVVVSADPKSSLAGSQESGGSEPETRTPILPRDVASGPPETSKPLPIEQVLGTTISNPTGKDKGDSDKVKEDNKEDGRKCLTDEQLETVKNIFTDYVIDGQLIRNAVLPGSELGWTITNAITGKGQASPSSWFHYQVLGDTVWDDKSFNVYKAVTPALIQQGEDKNPGGTITFNPDLSEFFKNGGKLLHYHGLADPLVSPLVSPRYYDMVKKKVGKSIAESYKLYLINGMLHCRGGTGSFNFGGAGQSDQPGERPLRYDSKHDMLLALFDWVERGQAPNSLIGAAYKTDQDGSSSDAKGTTSFANGVRNTRLLCPYPTEARLRHARLANTDDASAFECV</sequence>
<dbReference type="GO" id="GO:0046872">
    <property type="term" value="F:metal ion binding"/>
    <property type="evidence" value="ECO:0007669"/>
    <property type="project" value="UniProtKB-KW"/>
</dbReference>
<keyword evidence="4" id="KW-0479">Metal-binding</keyword>
<evidence type="ECO:0000256" key="3">
    <source>
        <dbReference type="ARBA" id="ARBA00022651"/>
    </source>
</evidence>
<keyword evidence="8" id="KW-1015">Disulfide bond</keyword>
<feature type="signal peptide" evidence="10">
    <location>
        <begin position="1"/>
        <end position="25"/>
    </location>
</feature>
<evidence type="ECO:0000256" key="1">
    <source>
        <dbReference type="ARBA" id="ARBA00006249"/>
    </source>
</evidence>
<dbReference type="PANTHER" id="PTHR33938:SF15">
    <property type="entry name" value="FERULOYL ESTERASE B-RELATED"/>
    <property type="match status" value="1"/>
</dbReference>
<dbReference type="EC" id="3.1.1.-" evidence="10"/>
<organism evidence="12">
    <name type="scientific">Melanopsichium pennsylvanicum 4</name>
    <dbReference type="NCBI Taxonomy" id="1398559"/>
    <lineage>
        <taxon>Eukaryota</taxon>
        <taxon>Fungi</taxon>
        <taxon>Dikarya</taxon>
        <taxon>Basidiomycota</taxon>
        <taxon>Ustilaginomycotina</taxon>
        <taxon>Ustilaginomycetes</taxon>
        <taxon>Ustilaginales</taxon>
        <taxon>Ustilaginaceae</taxon>
        <taxon>Melanopsichium</taxon>
    </lineage>
</organism>
<keyword evidence="3" id="KW-0858">Xylan degradation</keyword>
<dbReference type="PANTHER" id="PTHR33938">
    <property type="entry name" value="FERULOYL ESTERASE B-RELATED"/>
    <property type="match status" value="1"/>
</dbReference>
<evidence type="ECO:0000256" key="2">
    <source>
        <dbReference type="ARBA" id="ARBA00022487"/>
    </source>
</evidence>
<reference evidence="12" key="1">
    <citation type="journal article" date="2014" name="Genome Biol. Evol.">
        <title>Gene Loss Rather Than Gene Gain Is Associated with a Host Jump from Monocots to Dicots in the Smut Fungus Melanopsichium pennsylvanicum.</title>
        <authorList>
            <person name="Sharma R."/>
            <person name="Mishra B."/>
            <person name="Runge F."/>
            <person name="Thines M."/>
        </authorList>
    </citation>
    <scope>NUCLEOTIDE SEQUENCE</scope>
    <source>
        <strain evidence="12">4</strain>
    </source>
</reference>
<evidence type="ECO:0000256" key="7">
    <source>
        <dbReference type="ARBA" id="ARBA00022837"/>
    </source>
</evidence>
<protein>
    <recommendedName>
        <fullName evidence="10">Carboxylic ester hydrolase</fullName>
        <ecNumber evidence="10">3.1.1.-</ecNumber>
    </recommendedName>
</protein>
<feature type="region of interest" description="Disordered" evidence="11">
    <location>
        <begin position="165"/>
        <end position="186"/>
    </location>
</feature>
<proteinExistence type="inferred from homology"/>
<dbReference type="InterPro" id="IPR029058">
    <property type="entry name" value="AB_hydrolase_fold"/>
</dbReference>
<evidence type="ECO:0000313" key="12">
    <source>
        <dbReference type="EMBL" id="CDI51482.1"/>
    </source>
</evidence>
<evidence type="ECO:0000256" key="8">
    <source>
        <dbReference type="ARBA" id="ARBA00023157"/>
    </source>
</evidence>
<dbReference type="InterPro" id="IPR011118">
    <property type="entry name" value="Tannase/feruloyl_esterase"/>
</dbReference>
<name>A0A077QYC5_9BASI</name>
<evidence type="ECO:0000256" key="9">
    <source>
        <dbReference type="ARBA" id="ARBA00034075"/>
    </source>
</evidence>
<keyword evidence="5 10" id="KW-0732">Signal</keyword>
<feature type="region of interest" description="Disordered" evidence="11">
    <location>
        <begin position="437"/>
        <end position="517"/>
    </location>
</feature>
<keyword evidence="7" id="KW-0106">Calcium</keyword>
<evidence type="ECO:0000256" key="5">
    <source>
        <dbReference type="ARBA" id="ARBA00022729"/>
    </source>
</evidence>
<dbReference type="Pfam" id="PF07519">
    <property type="entry name" value="Tannase"/>
    <property type="match status" value="1"/>
</dbReference>
<keyword evidence="3" id="KW-0624">Polysaccharide degradation</keyword>
<dbReference type="GO" id="GO:0045493">
    <property type="term" value="P:xylan catabolic process"/>
    <property type="evidence" value="ECO:0007669"/>
    <property type="project" value="UniProtKB-KW"/>
</dbReference>
<evidence type="ECO:0000256" key="6">
    <source>
        <dbReference type="ARBA" id="ARBA00022801"/>
    </source>
</evidence>
<dbReference type="AlphaFoldDB" id="A0A077QYC5"/>
<dbReference type="EMBL" id="HG529507">
    <property type="protein sequence ID" value="CDI51482.1"/>
    <property type="molecule type" value="Genomic_DNA"/>
</dbReference>
<comment type="similarity">
    <text evidence="1 10">Belongs to the tannase family.</text>
</comment>
<evidence type="ECO:0000256" key="4">
    <source>
        <dbReference type="ARBA" id="ARBA00022723"/>
    </source>
</evidence>
<accession>A0A077QYC5</accession>
<keyword evidence="2" id="KW-0719">Serine esterase</keyword>
<feature type="chain" id="PRO_5005104830" description="Carboxylic ester hydrolase" evidence="10">
    <location>
        <begin position="26"/>
        <end position="780"/>
    </location>
</feature>
<dbReference type="SUPFAM" id="SSF53474">
    <property type="entry name" value="alpha/beta-Hydrolases"/>
    <property type="match status" value="1"/>
</dbReference>
<comment type="catalytic activity">
    <reaction evidence="9">
        <text>feruloyl-polysaccharide + H2O = ferulate + polysaccharide.</text>
        <dbReference type="EC" id="3.1.1.73"/>
    </reaction>
</comment>
<evidence type="ECO:0000256" key="11">
    <source>
        <dbReference type="SAM" id="MobiDB-lite"/>
    </source>
</evidence>
<feature type="compositionally biased region" description="Basic and acidic residues" evidence="11">
    <location>
        <begin position="501"/>
        <end position="517"/>
    </location>
</feature>
<keyword evidence="6 10" id="KW-0378">Hydrolase</keyword>
<keyword evidence="3" id="KW-0119">Carbohydrate metabolism</keyword>
<dbReference type="GO" id="GO:0030600">
    <property type="term" value="F:feruloyl esterase activity"/>
    <property type="evidence" value="ECO:0007669"/>
    <property type="project" value="UniProtKB-EC"/>
</dbReference>